<dbReference type="Pfam" id="PF04392">
    <property type="entry name" value="ABC_sub_bind"/>
    <property type="match status" value="1"/>
</dbReference>
<accession>A0A081BWA8</accession>
<dbReference type="PANTHER" id="PTHR35271:SF1">
    <property type="entry name" value="ABC TRANSPORTER, SUBSTRATE-BINDING LIPOPROTEIN"/>
    <property type="match status" value="1"/>
</dbReference>
<protein>
    <submittedName>
        <fullName evidence="2">ABC-type uncharacterized transport system, periplasmic component</fullName>
    </submittedName>
</protein>
<evidence type="ECO:0000313" key="3">
    <source>
        <dbReference type="Proteomes" id="UP000030661"/>
    </source>
</evidence>
<evidence type="ECO:0000313" key="2">
    <source>
        <dbReference type="EMBL" id="GAK56613.1"/>
    </source>
</evidence>
<reference evidence="2" key="1">
    <citation type="journal article" date="2015" name="PeerJ">
        <title>First genomic representation of candidate bacterial phylum KSB3 points to enhanced environmental sensing as a trigger of wastewater bulking.</title>
        <authorList>
            <person name="Sekiguchi Y."/>
            <person name="Ohashi A."/>
            <person name="Parks D.H."/>
            <person name="Yamauchi T."/>
            <person name="Tyson G.W."/>
            <person name="Hugenholtz P."/>
        </authorList>
    </citation>
    <scope>NUCLEOTIDE SEQUENCE [LARGE SCALE GENOMIC DNA]</scope>
</reference>
<feature type="chain" id="PRO_5001755467" evidence="1">
    <location>
        <begin position="25"/>
        <end position="318"/>
    </location>
</feature>
<dbReference type="PANTHER" id="PTHR35271">
    <property type="entry name" value="ABC TRANSPORTER, SUBSTRATE-BINDING LIPOPROTEIN-RELATED"/>
    <property type="match status" value="1"/>
</dbReference>
<organism evidence="2">
    <name type="scientific">Vecturithrix granuli</name>
    <dbReference type="NCBI Taxonomy" id="1499967"/>
    <lineage>
        <taxon>Bacteria</taxon>
        <taxon>Candidatus Moduliflexota</taxon>
        <taxon>Candidatus Vecturitrichia</taxon>
        <taxon>Candidatus Vecturitrichales</taxon>
        <taxon>Candidatus Vecturitrichaceae</taxon>
        <taxon>Candidatus Vecturithrix</taxon>
    </lineage>
</organism>
<evidence type="ECO:0000256" key="1">
    <source>
        <dbReference type="SAM" id="SignalP"/>
    </source>
</evidence>
<dbReference type="EMBL" id="DF820465">
    <property type="protein sequence ID" value="GAK56613.1"/>
    <property type="molecule type" value="Genomic_DNA"/>
</dbReference>
<proteinExistence type="predicted"/>
<sequence>MQRRLKFEIIALLLWISSGSSVFAAWKVAIFDYDDRLHAPNTIAKYIETTLLSAEDQLTVEQYSGKANEQIAVETLKRLDQAGYDLIITITSDALILAHHFLKNTPTLYTNVNNPLFLGVMTLDAPGRNMSGASYYVPIADQIAFFQQIQPPLKRLGFLFDEKSRSSKTEIAESRAVCRANDLEYAIRLIAKAEELPAAARDLIAEGVDAIIVTSSEKIYTNLSLFQAICDNANIPIYSYHKTAVQQGAIASLTSDYYRMAEELIVPMALQVLREGVSPGAMPVAFLENNLIIINQTQAQKLGLTISDEILQQATAIF</sequence>
<dbReference type="STRING" id="1499967.U27_03575"/>
<name>A0A081BWA8_VECG1</name>
<feature type="signal peptide" evidence="1">
    <location>
        <begin position="1"/>
        <end position="24"/>
    </location>
</feature>
<dbReference type="InterPro" id="IPR007487">
    <property type="entry name" value="ABC_transpt-TYRBP-like"/>
</dbReference>
<gene>
    <name evidence="2" type="ORF">U27_03575</name>
</gene>
<keyword evidence="3" id="KW-1185">Reference proteome</keyword>
<keyword evidence="1" id="KW-0732">Signal</keyword>
<dbReference type="Proteomes" id="UP000030661">
    <property type="component" value="Unassembled WGS sequence"/>
</dbReference>
<dbReference type="eggNOG" id="COG2984">
    <property type="taxonomic scope" value="Bacteria"/>
</dbReference>
<dbReference type="HOGENOM" id="CLU_873361_0_0_0"/>
<dbReference type="AlphaFoldDB" id="A0A081BWA8"/>
<dbReference type="Gene3D" id="3.40.50.2300">
    <property type="match status" value="2"/>
</dbReference>